<comment type="similarity">
    <text evidence="1">Belongs to the LysR transcriptional regulatory family.</text>
</comment>
<keyword evidence="4" id="KW-0804">Transcription</keyword>
<accession>A0A1K2HIB6</accession>
<sequence length="302" mass="33228">MDTLISMRVFRRVVELGSFVAAAEQLGLSAAMASRHVAHLERHLGVRLLNRSTRHLSLTDGGAQYFERCRSLLDELHEAEAAVSQSALAPQGTLRISAPVPFGVRHLGPAIGDYLARYPQVLLDLSLNDRTVDLAEEGFDLAIRVGQNPNPALIARRLCCVRLALVCSPGYAARYGLPRTPADLSQHRTIAYAYSAEGEHWTLRGPDGLHSYPIKPVLRVNNGDLAAAAAMADVGIGSEPTFLVGDDLRAGRLISVLPDYPQPELTLYAVYLSRRFLSAKVRTFIDFLAERFGPEPYWDRDL</sequence>
<dbReference type="Gene3D" id="3.40.190.290">
    <property type="match status" value="1"/>
</dbReference>
<evidence type="ECO:0000256" key="1">
    <source>
        <dbReference type="ARBA" id="ARBA00009437"/>
    </source>
</evidence>
<dbReference type="Proteomes" id="UP000186513">
    <property type="component" value="Unassembled WGS sequence"/>
</dbReference>
<dbReference type="GO" id="GO:0003700">
    <property type="term" value="F:DNA-binding transcription factor activity"/>
    <property type="evidence" value="ECO:0007669"/>
    <property type="project" value="InterPro"/>
</dbReference>
<dbReference type="Gene3D" id="1.10.10.10">
    <property type="entry name" value="Winged helix-like DNA-binding domain superfamily/Winged helix DNA-binding domain"/>
    <property type="match status" value="1"/>
</dbReference>
<keyword evidence="7" id="KW-1185">Reference proteome</keyword>
<dbReference type="GO" id="GO:0006351">
    <property type="term" value="P:DNA-templated transcription"/>
    <property type="evidence" value="ECO:0007669"/>
    <property type="project" value="TreeGrafter"/>
</dbReference>
<dbReference type="STRING" id="1121279.SAMN02745887_01986"/>
<dbReference type="InterPro" id="IPR036390">
    <property type="entry name" value="WH_DNA-bd_sf"/>
</dbReference>
<dbReference type="FunFam" id="1.10.10.10:FF:000001">
    <property type="entry name" value="LysR family transcriptional regulator"/>
    <property type="match status" value="1"/>
</dbReference>
<keyword evidence="2" id="KW-0805">Transcription regulation</keyword>
<evidence type="ECO:0000256" key="2">
    <source>
        <dbReference type="ARBA" id="ARBA00023015"/>
    </source>
</evidence>
<protein>
    <submittedName>
        <fullName evidence="6">DNA-binding transcriptional regulator, LysR family</fullName>
    </submittedName>
</protein>
<dbReference type="InterPro" id="IPR000847">
    <property type="entry name" value="LysR_HTH_N"/>
</dbReference>
<dbReference type="SUPFAM" id="SSF46785">
    <property type="entry name" value="Winged helix' DNA-binding domain"/>
    <property type="match status" value="1"/>
</dbReference>
<dbReference type="InterPro" id="IPR005119">
    <property type="entry name" value="LysR_subst-bd"/>
</dbReference>
<dbReference type="EMBL" id="FPKR01000007">
    <property type="protein sequence ID" value="SFZ76510.1"/>
    <property type="molecule type" value="Genomic_DNA"/>
</dbReference>
<evidence type="ECO:0000256" key="4">
    <source>
        <dbReference type="ARBA" id="ARBA00023163"/>
    </source>
</evidence>
<dbReference type="PANTHER" id="PTHR30537:SF35">
    <property type="entry name" value="TRANSCRIPTIONAL REGULATORY PROTEIN"/>
    <property type="match status" value="1"/>
</dbReference>
<dbReference type="RefSeq" id="WP_072428497.1">
    <property type="nucleotide sequence ID" value="NZ_FPKR01000007.1"/>
</dbReference>
<feature type="domain" description="HTH lysR-type" evidence="5">
    <location>
        <begin position="1"/>
        <end position="59"/>
    </location>
</feature>
<dbReference type="FunFam" id="3.40.190.290:FF:000001">
    <property type="entry name" value="Transcriptional regulator, LysR family"/>
    <property type="match status" value="1"/>
</dbReference>
<dbReference type="PANTHER" id="PTHR30537">
    <property type="entry name" value="HTH-TYPE TRANSCRIPTIONAL REGULATOR"/>
    <property type="match status" value="1"/>
</dbReference>
<dbReference type="GO" id="GO:0043565">
    <property type="term" value="F:sequence-specific DNA binding"/>
    <property type="evidence" value="ECO:0007669"/>
    <property type="project" value="TreeGrafter"/>
</dbReference>
<dbReference type="InterPro" id="IPR058163">
    <property type="entry name" value="LysR-type_TF_proteobact-type"/>
</dbReference>
<keyword evidence="3 6" id="KW-0238">DNA-binding</keyword>
<gene>
    <name evidence="6" type="ORF">SAMN02745887_01986</name>
</gene>
<dbReference type="OrthoDB" id="9026421at2"/>
<proteinExistence type="inferred from homology"/>
<dbReference type="AlphaFoldDB" id="A0A1K2HIB6"/>
<dbReference type="Pfam" id="PF03466">
    <property type="entry name" value="LysR_substrate"/>
    <property type="match status" value="1"/>
</dbReference>
<evidence type="ECO:0000256" key="3">
    <source>
        <dbReference type="ARBA" id="ARBA00023125"/>
    </source>
</evidence>
<organism evidence="6 7">
    <name type="scientific">Chitinimonas taiwanensis DSM 18899</name>
    <dbReference type="NCBI Taxonomy" id="1121279"/>
    <lineage>
        <taxon>Bacteria</taxon>
        <taxon>Pseudomonadati</taxon>
        <taxon>Pseudomonadota</taxon>
        <taxon>Betaproteobacteria</taxon>
        <taxon>Neisseriales</taxon>
        <taxon>Chitinibacteraceae</taxon>
        <taxon>Chitinimonas</taxon>
    </lineage>
</organism>
<dbReference type="CDD" id="cd08422">
    <property type="entry name" value="PBP2_CrgA_like"/>
    <property type="match status" value="1"/>
</dbReference>
<dbReference type="Pfam" id="PF00126">
    <property type="entry name" value="HTH_1"/>
    <property type="match status" value="1"/>
</dbReference>
<evidence type="ECO:0000259" key="5">
    <source>
        <dbReference type="PROSITE" id="PS50931"/>
    </source>
</evidence>
<dbReference type="SUPFAM" id="SSF53850">
    <property type="entry name" value="Periplasmic binding protein-like II"/>
    <property type="match status" value="1"/>
</dbReference>
<evidence type="ECO:0000313" key="7">
    <source>
        <dbReference type="Proteomes" id="UP000186513"/>
    </source>
</evidence>
<dbReference type="InterPro" id="IPR036388">
    <property type="entry name" value="WH-like_DNA-bd_sf"/>
</dbReference>
<evidence type="ECO:0000313" key="6">
    <source>
        <dbReference type="EMBL" id="SFZ76510.1"/>
    </source>
</evidence>
<reference evidence="6 7" key="1">
    <citation type="submission" date="2016-11" db="EMBL/GenBank/DDBJ databases">
        <authorList>
            <person name="Jaros S."/>
            <person name="Januszkiewicz K."/>
            <person name="Wedrychowicz H."/>
        </authorList>
    </citation>
    <scope>NUCLEOTIDE SEQUENCE [LARGE SCALE GENOMIC DNA]</scope>
    <source>
        <strain evidence="6 7">DSM 18899</strain>
    </source>
</reference>
<name>A0A1K2HIB6_9NEIS</name>
<dbReference type="PROSITE" id="PS50931">
    <property type="entry name" value="HTH_LYSR"/>
    <property type="match status" value="1"/>
</dbReference>